<dbReference type="EMBL" id="LXTC01000002">
    <property type="protein sequence ID" value="OBA22065.1"/>
    <property type="molecule type" value="Genomic_DNA"/>
</dbReference>
<dbReference type="STRING" id="869754.A0A1A0HDL2"/>
<name>A0A1A0HDL2_9ASCO</name>
<feature type="repeat" description="ANK" evidence="3">
    <location>
        <begin position="85"/>
        <end position="110"/>
    </location>
</feature>
<reference evidence="4 5" key="1">
    <citation type="submission" date="2016-05" db="EMBL/GenBank/DDBJ databases">
        <title>Comparative genomics of biotechnologically important yeasts.</title>
        <authorList>
            <consortium name="DOE Joint Genome Institute"/>
            <person name="Riley R."/>
            <person name="Haridas S."/>
            <person name="Wolfe K.H."/>
            <person name="Lopes M.R."/>
            <person name="Hittinger C.T."/>
            <person name="Goker M."/>
            <person name="Salamov A."/>
            <person name="Wisecaver J."/>
            <person name="Long T.M."/>
            <person name="Aerts A.L."/>
            <person name="Barry K."/>
            <person name="Choi C."/>
            <person name="Clum A."/>
            <person name="Coughlan A.Y."/>
            <person name="Deshpande S."/>
            <person name="Douglass A.P."/>
            <person name="Hanson S.J."/>
            <person name="Klenk H.-P."/>
            <person name="LaButti K."/>
            <person name="Lapidus A."/>
            <person name="Lindquist E."/>
            <person name="Lipzen A."/>
            <person name="Meier-kolthoff J.P."/>
            <person name="Ohm R.A."/>
            <person name="Otillar R.P."/>
            <person name="Pangilinan J."/>
            <person name="Peng Y."/>
            <person name="Rokas A."/>
            <person name="Rosa C.A."/>
            <person name="Scheuner C."/>
            <person name="Sibirny A.A."/>
            <person name="Slot J.C."/>
            <person name="Stielow J.B."/>
            <person name="Sun H."/>
            <person name="Kurtzman C.P."/>
            <person name="Blackwell M."/>
            <person name="Grigoriev I.V."/>
            <person name="Jeffries T.W."/>
        </authorList>
    </citation>
    <scope>NUCLEOTIDE SEQUENCE [LARGE SCALE GENOMIC DNA]</scope>
    <source>
        <strain evidence="4 5">NRRL YB-4993</strain>
    </source>
</reference>
<keyword evidence="1" id="KW-0677">Repeat</keyword>
<dbReference type="PANTHER" id="PTHR24188">
    <property type="entry name" value="ANKYRIN REPEAT PROTEIN"/>
    <property type="match status" value="1"/>
</dbReference>
<evidence type="ECO:0000313" key="5">
    <source>
        <dbReference type="Proteomes" id="UP000092555"/>
    </source>
</evidence>
<keyword evidence="5" id="KW-1185">Reference proteome</keyword>
<organism evidence="4 5">
    <name type="scientific">Metschnikowia bicuspidata var. bicuspidata NRRL YB-4993</name>
    <dbReference type="NCBI Taxonomy" id="869754"/>
    <lineage>
        <taxon>Eukaryota</taxon>
        <taxon>Fungi</taxon>
        <taxon>Dikarya</taxon>
        <taxon>Ascomycota</taxon>
        <taxon>Saccharomycotina</taxon>
        <taxon>Pichiomycetes</taxon>
        <taxon>Metschnikowiaceae</taxon>
        <taxon>Metschnikowia</taxon>
    </lineage>
</organism>
<evidence type="ECO:0000313" key="4">
    <source>
        <dbReference type="EMBL" id="OBA22065.1"/>
    </source>
</evidence>
<comment type="caution">
    <text evidence="4">The sequence shown here is derived from an EMBL/GenBank/DDBJ whole genome shotgun (WGS) entry which is preliminary data.</text>
</comment>
<evidence type="ECO:0000256" key="2">
    <source>
        <dbReference type="ARBA" id="ARBA00023043"/>
    </source>
</evidence>
<evidence type="ECO:0000256" key="1">
    <source>
        <dbReference type="ARBA" id="ARBA00022737"/>
    </source>
</evidence>
<dbReference type="Gene3D" id="1.25.40.20">
    <property type="entry name" value="Ankyrin repeat-containing domain"/>
    <property type="match status" value="1"/>
</dbReference>
<dbReference type="AlphaFoldDB" id="A0A1A0HDL2"/>
<keyword evidence="2 3" id="KW-0040">ANK repeat</keyword>
<dbReference type="InterPro" id="IPR002110">
    <property type="entry name" value="Ankyrin_rpt"/>
</dbReference>
<accession>A0A1A0HDL2</accession>
<dbReference type="OrthoDB" id="10057496at2759"/>
<dbReference type="Proteomes" id="UP000092555">
    <property type="component" value="Unassembled WGS sequence"/>
</dbReference>
<dbReference type="GeneID" id="30026863"/>
<protein>
    <submittedName>
        <fullName evidence="4">Ankyrin</fullName>
    </submittedName>
</protein>
<sequence>MATSLSQEEQDAIIYDAREGDLDYLREVFSQIIPGSFLPSIRDEITLSTPVHMAAANGHLAVVQYLLSLVPHAQAVDLANAKNDTGNTPLHWAAYNGHLDIVKLLVQKYAADVYAKNLASHDALFEAERNGQTAVENWILREFAPEETIQVDDLGPDTKITYTPGLESHDIDRQAAAALEAAQKVADVEKLTKNLLL</sequence>
<evidence type="ECO:0000256" key="3">
    <source>
        <dbReference type="PROSITE-ProRule" id="PRU00023"/>
    </source>
</evidence>
<dbReference type="InterPro" id="IPR036770">
    <property type="entry name" value="Ankyrin_rpt-contain_sf"/>
</dbReference>
<dbReference type="RefSeq" id="XP_018712561.1">
    <property type="nucleotide sequence ID" value="XM_018853887.1"/>
</dbReference>
<dbReference type="PANTHER" id="PTHR24188:SF29">
    <property type="entry name" value="GH09064P"/>
    <property type="match status" value="1"/>
</dbReference>
<dbReference type="PROSITE" id="PS50088">
    <property type="entry name" value="ANK_REPEAT"/>
    <property type="match status" value="2"/>
</dbReference>
<feature type="repeat" description="ANK" evidence="3">
    <location>
        <begin position="46"/>
        <end position="78"/>
    </location>
</feature>
<gene>
    <name evidence="4" type="ORF">METBIDRAFT_10960</name>
</gene>
<dbReference type="Pfam" id="PF12796">
    <property type="entry name" value="Ank_2"/>
    <property type="match status" value="1"/>
</dbReference>
<dbReference type="SUPFAM" id="SSF48403">
    <property type="entry name" value="Ankyrin repeat"/>
    <property type="match status" value="1"/>
</dbReference>
<dbReference type="SMART" id="SM00248">
    <property type="entry name" value="ANK"/>
    <property type="match status" value="2"/>
</dbReference>
<dbReference type="PROSITE" id="PS50297">
    <property type="entry name" value="ANK_REP_REGION"/>
    <property type="match status" value="2"/>
</dbReference>
<proteinExistence type="predicted"/>